<sequence length="264" mass="27676">MIEPVEVRVVGFGMGPQHVTPEAAGALAGCDYALAVSKRDDDPLLAVRRAVCEAHGVELVVVPDPERDRSPGLDRAGYEGAVADWYAARLAAYRSVLTERGGVCAFLVWGDPSLYDGTIRIVRDLAVPYDVLPGISAPQMLAARHGIVLHDVGQPVHVTTARRLRADVAAGQRNVVVMLTGGVDLEGFEDWTIWWGANLGGAGERLVSGLVRDVVEDIGAARVAAKAEAGWVMDLFLLRAPVDGSDGSDGGDGGDAEGSDDGAA</sequence>
<evidence type="ECO:0000256" key="1">
    <source>
        <dbReference type="ARBA" id="ARBA00004953"/>
    </source>
</evidence>
<dbReference type="CDD" id="cd11643">
    <property type="entry name" value="Precorrin-6A-synthase"/>
    <property type="match status" value="1"/>
</dbReference>
<evidence type="ECO:0000313" key="8">
    <source>
        <dbReference type="EMBL" id="TNM48325.1"/>
    </source>
</evidence>
<feature type="compositionally biased region" description="Acidic residues" evidence="6">
    <location>
        <begin position="252"/>
        <end position="264"/>
    </location>
</feature>
<dbReference type="Pfam" id="PF00590">
    <property type="entry name" value="TP_methylase"/>
    <property type="match status" value="1"/>
</dbReference>
<evidence type="ECO:0000256" key="6">
    <source>
        <dbReference type="SAM" id="MobiDB-lite"/>
    </source>
</evidence>
<evidence type="ECO:0000256" key="3">
    <source>
        <dbReference type="ARBA" id="ARBA00022603"/>
    </source>
</evidence>
<dbReference type="GO" id="GO:0032259">
    <property type="term" value="P:methylation"/>
    <property type="evidence" value="ECO:0007669"/>
    <property type="project" value="UniProtKB-KW"/>
</dbReference>
<feature type="domain" description="Tetrapyrrole methylase" evidence="7">
    <location>
        <begin position="9"/>
        <end position="182"/>
    </location>
</feature>
<name>A0A5C4WLC8_9ACTN</name>
<dbReference type="InterPro" id="IPR035996">
    <property type="entry name" value="4pyrrol_Methylase_sf"/>
</dbReference>
<reference evidence="8 9" key="1">
    <citation type="journal article" date="2016" name="Int. J. Syst. Evol. Microbiol.">
        <title>Nocardioides albidus sp. nov., an actinobacterium isolated from garden soil.</title>
        <authorList>
            <person name="Singh H."/>
            <person name="Du J."/>
            <person name="Trinh H."/>
            <person name="Won K."/>
            <person name="Yang J.E."/>
            <person name="Yin C."/>
            <person name="Kook M."/>
            <person name="Yi T.H."/>
        </authorList>
    </citation>
    <scope>NUCLEOTIDE SEQUENCE [LARGE SCALE GENOMIC DNA]</scope>
    <source>
        <strain evidence="8 9">CCTCC AB 2015297</strain>
    </source>
</reference>
<dbReference type="PANTHER" id="PTHR43467:SF1">
    <property type="entry name" value="PRECORRIN-6A SYNTHASE [DEACETYLATING]"/>
    <property type="match status" value="1"/>
</dbReference>
<dbReference type="Proteomes" id="UP000313231">
    <property type="component" value="Unassembled WGS sequence"/>
</dbReference>
<dbReference type="PANTHER" id="PTHR43467">
    <property type="entry name" value="COBALT-PRECORRIN-2 C(20)-METHYLTRANSFERASE"/>
    <property type="match status" value="1"/>
</dbReference>
<dbReference type="GO" id="GO:0009236">
    <property type="term" value="P:cobalamin biosynthetic process"/>
    <property type="evidence" value="ECO:0007669"/>
    <property type="project" value="UniProtKB-KW"/>
</dbReference>
<evidence type="ECO:0000256" key="5">
    <source>
        <dbReference type="ARBA" id="ARBA00022691"/>
    </source>
</evidence>
<dbReference type="RefSeq" id="WP_139621225.1">
    <property type="nucleotide sequence ID" value="NZ_VDMP01000013.1"/>
</dbReference>
<evidence type="ECO:0000256" key="4">
    <source>
        <dbReference type="ARBA" id="ARBA00022679"/>
    </source>
</evidence>
<keyword evidence="2" id="KW-0169">Cobalamin biosynthesis</keyword>
<keyword evidence="4 8" id="KW-0808">Transferase</keyword>
<dbReference type="Gene3D" id="3.40.1010.10">
    <property type="entry name" value="Cobalt-precorrin-4 Transmethylase, Domain 1"/>
    <property type="match status" value="1"/>
</dbReference>
<gene>
    <name evidence="8" type="ORF">FHP29_02140</name>
</gene>
<evidence type="ECO:0000313" key="9">
    <source>
        <dbReference type="Proteomes" id="UP000313231"/>
    </source>
</evidence>
<dbReference type="GO" id="GO:0043819">
    <property type="term" value="F:precorrin-6A synthase (deacetylating) activity"/>
    <property type="evidence" value="ECO:0007669"/>
    <property type="project" value="UniProtKB-EC"/>
</dbReference>
<dbReference type="InterPro" id="IPR014776">
    <property type="entry name" value="4pyrrole_Mease_sub2"/>
</dbReference>
<dbReference type="SUPFAM" id="SSF53790">
    <property type="entry name" value="Tetrapyrrole methylase"/>
    <property type="match status" value="1"/>
</dbReference>
<feature type="region of interest" description="Disordered" evidence="6">
    <location>
        <begin position="245"/>
        <end position="264"/>
    </location>
</feature>
<keyword evidence="3 8" id="KW-0489">Methyltransferase</keyword>
<comment type="caution">
    <text evidence="8">The sequence shown here is derived from an EMBL/GenBank/DDBJ whole genome shotgun (WGS) entry which is preliminary data.</text>
</comment>
<proteinExistence type="predicted"/>
<dbReference type="InterPro" id="IPR014777">
    <property type="entry name" value="4pyrrole_Mease_sub1"/>
</dbReference>
<dbReference type="AlphaFoldDB" id="A0A5C4WLC8"/>
<evidence type="ECO:0000256" key="2">
    <source>
        <dbReference type="ARBA" id="ARBA00022573"/>
    </source>
</evidence>
<dbReference type="EMBL" id="VDMP01000013">
    <property type="protein sequence ID" value="TNM48325.1"/>
    <property type="molecule type" value="Genomic_DNA"/>
</dbReference>
<keyword evidence="9" id="KW-1185">Reference proteome</keyword>
<keyword evidence="5" id="KW-0949">S-adenosyl-L-methionine</keyword>
<organism evidence="8 9">
    <name type="scientific">Nocardioides albidus</name>
    <dbReference type="NCBI Taxonomy" id="1517589"/>
    <lineage>
        <taxon>Bacteria</taxon>
        <taxon>Bacillati</taxon>
        <taxon>Actinomycetota</taxon>
        <taxon>Actinomycetes</taxon>
        <taxon>Propionibacteriales</taxon>
        <taxon>Nocardioidaceae</taxon>
        <taxon>Nocardioides</taxon>
    </lineage>
</organism>
<evidence type="ECO:0000259" key="7">
    <source>
        <dbReference type="Pfam" id="PF00590"/>
    </source>
</evidence>
<accession>A0A5C4WLC8</accession>
<dbReference type="EC" id="2.1.1.152" evidence="8"/>
<dbReference type="OrthoDB" id="9787471at2"/>
<comment type="pathway">
    <text evidence="1">Cofactor biosynthesis; adenosylcobalamin biosynthesis.</text>
</comment>
<dbReference type="Gene3D" id="3.30.950.10">
    <property type="entry name" value="Methyltransferase, Cobalt-precorrin-4 Transmethylase, Domain 2"/>
    <property type="match status" value="1"/>
</dbReference>
<protein>
    <submittedName>
        <fullName evidence="8">Precorrin-6A synthase (Deacetylating)</fullName>
        <ecNumber evidence="8">2.1.1.152</ecNumber>
    </submittedName>
</protein>
<dbReference type="InterPro" id="IPR012797">
    <property type="entry name" value="CobF"/>
</dbReference>
<dbReference type="InterPro" id="IPR000878">
    <property type="entry name" value="4pyrrol_Mease"/>
</dbReference>